<evidence type="ECO:0000256" key="4">
    <source>
        <dbReference type="ARBA" id="ARBA00022989"/>
    </source>
</evidence>
<reference evidence="8 9" key="1">
    <citation type="submission" date="2019-03" db="EMBL/GenBank/DDBJ databases">
        <title>Genomic Encyclopedia of Type Strains, Phase IV (KMG-IV): sequencing the most valuable type-strain genomes for metagenomic binning, comparative biology and taxonomic classification.</title>
        <authorList>
            <person name="Goeker M."/>
        </authorList>
    </citation>
    <scope>NUCLEOTIDE SEQUENCE [LARGE SCALE GENOMIC DNA]</scope>
    <source>
        <strain evidence="8 9">DSM 24766</strain>
    </source>
</reference>
<evidence type="ECO:0000256" key="1">
    <source>
        <dbReference type="ARBA" id="ARBA00004651"/>
    </source>
</evidence>
<dbReference type="InterPro" id="IPR015414">
    <property type="entry name" value="TMEM64"/>
</dbReference>
<feature type="domain" description="VTT" evidence="7">
    <location>
        <begin position="76"/>
        <end position="195"/>
    </location>
</feature>
<keyword evidence="3 6" id="KW-0812">Transmembrane</keyword>
<dbReference type="Proteomes" id="UP000295050">
    <property type="component" value="Unassembled WGS sequence"/>
</dbReference>
<dbReference type="InterPro" id="IPR032816">
    <property type="entry name" value="VTT_dom"/>
</dbReference>
<feature type="transmembrane region" description="Helical" evidence="6">
    <location>
        <begin position="54"/>
        <end position="75"/>
    </location>
</feature>
<dbReference type="Pfam" id="PF09335">
    <property type="entry name" value="VTT_dom"/>
    <property type="match status" value="1"/>
</dbReference>
<evidence type="ECO:0000313" key="9">
    <source>
        <dbReference type="Proteomes" id="UP000295050"/>
    </source>
</evidence>
<sequence>MDDTRRHDGSGIWQRLPLIVILAVALFGTIMLRERLSFEALAENRAILLAFRDANYGGAVLGFVLAYVVIVAFSLPGAMVATLTGGFLFGVFPGVLYNVTAASLGAVVIFLAARWGLGARLSARIDAGEGRIRRLREGLRANELSVLFVIRLVPVVPFFVANLLPALVGVSLGRFAFTTFFGIMPGALVYTWVGAGLGEVLARGARPDLGLIFEPRILGPLLALAALAALPILVRAIRQER</sequence>
<feature type="transmembrane region" description="Helical" evidence="6">
    <location>
        <begin position="217"/>
        <end position="237"/>
    </location>
</feature>
<protein>
    <recommendedName>
        <fullName evidence="6">TVP38/TMEM64 family membrane protein</fullName>
    </recommendedName>
</protein>
<feature type="transmembrane region" description="Helical" evidence="6">
    <location>
        <begin position="95"/>
        <end position="117"/>
    </location>
</feature>
<evidence type="ECO:0000256" key="6">
    <source>
        <dbReference type="RuleBase" id="RU366058"/>
    </source>
</evidence>
<accession>A0A4R2RD62</accession>
<keyword evidence="5 6" id="KW-0472">Membrane</keyword>
<proteinExistence type="inferred from homology"/>
<dbReference type="GO" id="GO:0005886">
    <property type="term" value="C:plasma membrane"/>
    <property type="evidence" value="ECO:0007669"/>
    <property type="project" value="UniProtKB-SubCell"/>
</dbReference>
<comment type="caution">
    <text evidence="8">The sequence shown here is derived from an EMBL/GenBank/DDBJ whole genome shotgun (WGS) entry which is preliminary data.</text>
</comment>
<dbReference type="PANTHER" id="PTHR12677">
    <property type="entry name" value="GOLGI APPARATUS MEMBRANE PROTEIN TVP38-RELATED"/>
    <property type="match status" value="1"/>
</dbReference>
<comment type="subcellular location">
    <subcellularLocation>
        <location evidence="1 6">Cell membrane</location>
        <topology evidence="1 6">Multi-pass membrane protein</topology>
    </subcellularLocation>
</comment>
<evidence type="ECO:0000259" key="7">
    <source>
        <dbReference type="Pfam" id="PF09335"/>
    </source>
</evidence>
<keyword evidence="2 6" id="KW-1003">Cell membrane</keyword>
<evidence type="ECO:0000256" key="5">
    <source>
        <dbReference type="ARBA" id="ARBA00023136"/>
    </source>
</evidence>
<evidence type="ECO:0000313" key="8">
    <source>
        <dbReference type="EMBL" id="TCP60414.1"/>
    </source>
</evidence>
<feature type="transmembrane region" description="Helical" evidence="6">
    <location>
        <begin position="12"/>
        <end position="33"/>
    </location>
</feature>
<keyword evidence="9" id="KW-1185">Reference proteome</keyword>
<dbReference type="AlphaFoldDB" id="A0A4R2RD62"/>
<dbReference type="RefSeq" id="WP_132951841.1">
    <property type="nucleotide sequence ID" value="NZ_SLXU01000010.1"/>
</dbReference>
<evidence type="ECO:0000256" key="3">
    <source>
        <dbReference type="ARBA" id="ARBA00022692"/>
    </source>
</evidence>
<comment type="similarity">
    <text evidence="6">Belongs to the TVP38/TMEM64 family.</text>
</comment>
<feature type="transmembrane region" description="Helical" evidence="6">
    <location>
        <begin position="144"/>
        <end position="164"/>
    </location>
</feature>
<gene>
    <name evidence="8" type="ORF">EV663_11095</name>
</gene>
<organism evidence="8 9">
    <name type="scientific">Rhodovulum bhavnagarense</name>
    <dbReference type="NCBI Taxonomy" id="992286"/>
    <lineage>
        <taxon>Bacteria</taxon>
        <taxon>Pseudomonadati</taxon>
        <taxon>Pseudomonadota</taxon>
        <taxon>Alphaproteobacteria</taxon>
        <taxon>Rhodobacterales</taxon>
        <taxon>Paracoccaceae</taxon>
        <taxon>Rhodovulum</taxon>
    </lineage>
</organism>
<evidence type="ECO:0000256" key="2">
    <source>
        <dbReference type="ARBA" id="ARBA00022475"/>
    </source>
</evidence>
<feature type="transmembrane region" description="Helical" evidence="6">
    <location>
        <begin position="176"/>
        <end position="197"/>
    </location>
</feature>
<dbReference type="OrthoDB" id="9779114at2"/>
<dbReference type="EMBL" id="SLXU01000010">
    <property type="protein sequence ID" value="TCP60414.1"/>
    <property type="molecule type" value="Genomic_DNA"/>
</dbReference>
<name>A0A4R2RD62_9RHOB</name>
<dbReference type="PANTHER" id="PTHR12677:SF59">
    <property type="entry name" value="GOLGI APPARATUS MEMBRANE PROTEIN TVP38-RELATED"/>
    <property type="match status" value="1"/>
</dbReference>
<keyword evidence="4 6" id="KW-1133">Transmembrane helix</keyword>